<dbReference type="PANTHER" id="PTHR23291">
    <property type="entry name" value="BAX INHIBITOR-RELATED"/>
    <property type="match status" value="1"/>
</dbReference>
<dbReference type="Proteomes" id="UP000275078">
    <property type="component" value="Unassembled WGS sequence"/>
</dbReference>
<evidence type="ECO:0000256" key="2">
    <source>
        <dbReference type="ARBA" id="ARBA00022692"/>
    </source>
</evidence>
<accession>A0A3N4ICY2</accession>
<protein>
    <submittedName>
        <fullName evidence="7">UPF0005-domain-containing protein</fullName>
    </submittedName>
</protein>
<gene>
    <name evidence="7" type="ORF">BJ508DRAFT_238586</name>
</gene>
<feature type="transmembrane region" description="Helical" evidence="5">
    <location>
        <begin position="156"/>
        <end position="177"/>
    </location>
</feature>
<comment type="subcellular location">
    <subcellularLocation>
        <location evidence="1">Membrane</location>
        <topology evidence="1">Multi-pass membrane protein</topology>
    </subcellularLocation>
</comment>
<evidence type="ECO:0000256" key="4">
    <source>
        <dbReference type="ARBA" id="ARBA00023136"/>
    </source>
</evidence>
<dbReference type="Pfam" id="PF01027">
    <property type="entry name" value="Bax1-I"/>
    <property type="match status" value="1"/>
</dbReference>
<dbReference type="EMBL" id="ML119675">
    <property type="protein sequence ID" value="RPA82000.1"/>
    <property type="molecule type" value="Genomic_DNA"/>
</dbReference>
<dbReference type="STRING" id="1160509.A0A3N4ICY2"/>
<keyword evidence="2 5" id="KW-0812">Transmembrane</keyword>
<feature type="region of interest" description="Disordered" evidence="6">
    <location>
        <begin position="1"/>
        <end position="53"/>
    </location>
</feature>
<keyword evidence="8" id="KW-1185">Reference proteome</keyword>
<feature type="transmembrane region" description="Helical" evidence="5">
    <location>
        <begin position="272"/>
        <end position="293"/>
    </location>
</feature>
<evidence type="ECO:0000256" key="1">
    <source>
        <dbReference type="ARBA" id="ARBA00004141"/>
    </source>
</evidence>
<feature type="transmembrane region" description="Helical" evidence="5">
    <location>
        <begin position="131"/>
        <end position="149"/>
    </location>
</feature>
<feature type="transmembrane region" description="Helical" evidence="5">
    <location>
        <begin position="183"/>
        <end position="203"/>
    </location>
</feature>
<dbReference type="GO" id="GO:0016020">
    <property type="term" value="C:membrane"/>
    <property type="evidence" value="ECO:0007669"/>
    <property type="project" value="UniProtKB-SubCell"/>
</dbReference>
<dbReference type="OrthoDB" id="7933078at2759"/>
<evidence type="ECO:0000256" key="3">
    <source>
        <dbReference type="ARBA" id="ARBA00022989"/>
    </source>
</evidence>
<evidence type="ECO:0000313" key="8">
    <source>
        <dbReference type="Proteomes" id="UP000275078"/>
    </source>
</evidence>
<dbReference type="AlphaFoldDB" id="A0A3N4ICY2"/>
<feature type="compositionally biased region" description="Basic and acidic residues" evidence="6">
    <location>
        <begin position="38"/>
        <end position="51"/>
    </location>
</feature>
<organism evidence="7 8">
    <name type="scientific">Ascobolus immersus RN42</name>
    <dbReference type="NCBI Taxonomy" id="1160509"/>
    <lineage>
        <taxon>Eukaryota</taxon>
        <taxon>Fungi</taxon>
        <taxon>Dikarya</taxon>
        <taxon>Ascomycota</taxon>
        <taxon>Pezizomycotina</taxon>
        <taxon>Pezizomycetes</taxon>
        <taxon>Pezizales</taxon>
        <taxon>Ascobolaceae</taxon>
        <taxon>Ascobolus</taxon>
    </lineage>
</organism>
<dbReference type="PANTHER" id="PTHR23291:SF50">
    <property type="entry name" value="PROTEIN LIFEGUARD 4"/>
    <property type="match status" value="1"/>
</dbReference>
<name>A0A3N4ICY2_ASCIM</name>
<feature type="transmembrane region" description="Helical" evidence="5">
    <location>
        <begin position="98"/>
        <end position="119"/>
    </location>
</feature>
<evidence type="ECO:0000256" key="5">
    <source>
        <dbReference type="RuleBase" id="RU004379"/>
    </source>
</evidence>
<feature type="transmembrane region" description="Helical" evidence="5">
    <location>
        <begin position="241"/>
        <end position="260"/>
    </location>
</feature>
<reference evidence="7 8" key="1">
    <citation type="journal article" date="2018" name="Nat. Ecol. Evol.">
        <title>Pezizomycetes genomes reveal the molecular basis of ectomycorrhizal truffle lifestyle.</title>
        <authorList>
            <person name="Murat C."/>
            <person name="Payen T."/>
            <person name="Noel B."/>
            <person name="Kuo A."/>
            <person name="Morin E."/>
            <person name="Chen J."/>
            <person name="Kohler A."/>
            <person name="Krizsan K."/>
            <person name="Balestrini R."/>
            <person name="Da Silva C."/>
            <person name="Montanini B."/>
            <person name="Hainaut M."/>
            <person name="Levati E."/>
            <person name="Barry K.W."/>
            <person name="Belfiori B."/>
            <person name="Cichocki N."/>
            <person name="Clum A."/>
            <person name="Dockter R.B."/>
            <person name="Fauchery L."/>
            <person name="Guy J."/>
            <person name="Iotti M."/>
            <person name="Le Tacon F."/>
            <person name="Lindquist E.A."/>
            <person name="Lipzen A."/>
            <person name="Malagnac F."/>
            <person name="Mello A."/>
            <person name="Molinier V."/>
            <person name="Miyauchi S."/>
            <person name="Poulain J."/>
            <person name="Riccioni C."/>
            <person name="Rubini A."/>
            <person name="Sitrit Y."/>
            <person name="Splivallo R."/>
            <person name="Traeger S."/>
            <person name="Wang M."/>
            <person name="Zifcakova L."/>
            <person name="Wipf D."/>
            <person name="Zambonelli A."/>
            <person name="Paolocci F."/>
            <person name="Nowrousian M."/>
            <person name="Ottonello S."/>
            <person name="Baldrian P."/>
            <person name="Spatafora J.W."/>
            <person name="Henrissat B."/>
            <person name="Nagy L.G."/>
            <person name="Aury J.M."/>
            <person name="Wincker P."/>
            <person name="Grigoriev I.V."/>
            <person name="Bonfante P."/>
            <person name="Martin F.M."/>
        </authorList>
    </citation>
    <scope>NUCLEOTIDE SEQUENCE [LARGE SCALE GENOMIC DNA]</scope>
    <source>
        <strain evidence="7 8">RN42</strain>
    </source>
</reference>
<keyword evidence="4 5" id="KW-0472">Membrane</keyword>
<evidence type="ECO:0000256" key="6">
    <source>
        <dbReference type="SAM" id="MobiDB-lite"/>
    </source>
</evidence>
<dbReference type="InterPro" id="IPR006214">
    <property type="entry name" value="Bax_inhibitor_1-related"/>
</dbReference>
<proteinExistence type="inferred from homology"/>
<feature type="transmembrane region" description="Helical" evidence="5">
    <location>
        <begin position="215"/>
        <end position="235"/>
    </location>
</feature>
<comment type="similarity">
    <text evidence="5">Belongs to the BI1 family.</text>
</comment>
<sequence>MSAPDTAPHQSKGQPEPYHDVTAASNSLGGNPPPYADDPERRQSHEPERQHYGATDPLMASYGMARASLEDGLPSYDDDKTFVSEATVNIRMAFIRKVYAILSVQLMATVILSSFSFFSTDFRNWIQTNQWMMWTSVIGSFAFLFLTMWKSKSYPINLLFLSGFTLLEAYTVALVVSFYEVRIVIQALLLTLGIFVALTLFACQTKYDFTGLGPYLFGFLAGAVVFSFISMFFPYNSTLDLVYSGGVAILFSGYILYDTQMIMKRYHADEEVAAAMSLYLDVLNLFLAILRILNSQNDD</sequence>
<evidence type="ECO:0000313" key="7">
    <source>
        <dbReference type="EMBL" id="RPA82000.1"/>
    </source>
</evidence>
<keyword evidence="3 5" id="KW-1133">Transmembrane helix</keyword>
<dbReference type="CDD" id="cd10429">
    <property type="entry name" value="GAAP_like"/>
    <property type="match status" value="1"/>
</dbReference>